<comment type="caution">
    <text evidence="1">The sequence shown here is derived from an EMBL/GenBank/DDBJ whole genome shotgun (WGS) entry which is preliminary data.</text>
</comment>
<dbReference type="EMBL" id="VSDO01000001">
    <property type="protein sequence ID" value="TYA14478.1"/>
    <property type="molecule type" value="Genomic_DNA"/>
</dbReference>
<dbReference type="RefSeq" id="WP_148450074.1">
    <property type="nucleotide sequence ID" value="NZ_VSDO01000001.1"/>
</dbReference>
<dbReference type="Proteomes" id="UP000325218">
    <property type="component" value="Unassembled WGS sequence"/>
</dbReference>
<protein>
    <submittedName>
        <fullName evidence="1">Uncharacterized protein</fullName>
    </submittedName>
</protein>
<accession>A0A5D0CXL1</accession>
<keyword evidence="2" id="KW-1185">Reference proteome</keyword>
<dbReference type="OrthoDB" id="983066at2"/>
<sequence length="102" mass="12032">MNSKEKKELAFRIYPLPHGTSYGYTDLLQPETVEILFDYCQIMEAVIYKEGWDMLLNFHGLETLYELNKKSGWFDCDSMDEFLQYIEANIEDTSNRTRGQLS</sequence>
<gene>
    <name evidence="1" type="ORF">FRY98_01970</name>
</gene>
<evidence type="ECO:0000313" key="1">
    <source>
        <dbReference type="EMBL" id="TYA14478.1"/>
    </source>
</evidence>
<reference evidence="1 2" key="1">
    <citation type="submission" date="2019-08" db="EMBL/GenBank/DDBJ databases">
        <title>Genome sequencing of Paenibacillus faecis DSM 23593(T).</title>
        <authorList>
            <person name="Kook J.-K."/>
            <person name="Park S.-N."/>
            <person name="Lim Y.K."/>
        </authorList>
    </citation>
    <scope>NUCLEOTIDE SEQUENCE [LARGE SCALE GENOMIC DNA]</scope>
    <source>
        <strain evidence="1 2">DSM 23593</strain>
    </source>
</reference>
<name>A0A5D0CXL1_9BACL</name>
<organism evidence="1 2">
    <name type="scientific">Paenibacillus faecis</name>
    <dbReference type="NCBI Taxonomy" id="862114"/>
    <lineage>
        <taxon>Bacteria</taxon>
        <taxon>Bacillati</taxon>
        <taxon>Bacillota</taxon>
        <taxon>Bacilli</taxon>
        <taxon>Bacillales</taxon>
        <taxon>Paenibacillaceae</taxon>
        <taxon>Paenibacillus</taxon>
    </lineage>
</organism>
<evidence type="ECO:0000313" key="2">
    <source>
        <dbReference type="Proteomes" id="UP000325218"/>
    </source>
</evidence>
<proteinExistence type="predicted"/>
<dbReference type="AlphaFoldDB" id="A0A5D0CXL1"/>